<dbReference type="EMBL" id="JXTC01000658">
    <property type="protein sequence ID" value="PON41551.1"/>
    <property type="molecule type" value="Genomic_DNA"/>
</dbReference>
<reference evidence="2" key="1">
    <citation type="submission" date="2016-06" db="EMBL/GenBank/DDBJ databases">
        <title>Parallel loss of symbiosis genes in relatives of nitrogen-fixing non-legume Parasponia.</title>
        <authorList>
            <person name="Van Velzen R."/>
            <person name="Holmer R."/>
            <person name="Bu F."/>
            <person name="Rutten L."/>
            <person name="Van Zeijl A."/>
            <person name="Liu W."/>
            <person name="Santuari L."/>
            <person name="Cao Q."/>
            <person name="Sharma T."/>
            <person name="Shen D."/>
            <person name="Roswanjaya Y."/>
            <person name="Wardhani T."/>
            <person name="Kalhor M.S."/>
            <person name="Jansen J."/>
            <person name="Van den Hoogen J."/>
            <person name="Gungor B."/>
            <person name="Hartog M."/>
            <person name="Hontelez J."/>
            <person name="Verver J."/>
            <person name="Yang W.-C."/>
            <person name="Schijlen E."/>
            <person name="Repin R."/>
            <person name="Schilthuizen M."/>
            <person name="Schranz E."/>
            <person name="Heidstra R."/>
            <person name="Miyata K."/>
            <person name="Fedorova E."/>
            <person name="Kohlen W."/>
            <person name="Bisseling T."/>
            <person name="Smit S."/>
            <person name="Geurts R."/>
        </authorList>
    </citation>
    <scope>NUCLEOTIDE SEQUENCE [LARGE SCALE GENOMIC DNA]</scope>
    <source>
        <strain evidence="2">cv. RG33-2</strain>
    </source>
</reference>
<protein>
    <submittedName>
        <fullName evidence="1">Uncharacterized protein</fullName>
    </submittedName>
</protein>
<evidence type="ECO:0000313" key="2">
    <source>
        <dbReference type="Proteomes" id="UP000237000"/>
    </source>
</evidence>
<accession>A0A2P5AYF6</accession>
<organism evidence="1 2">
    <name type="scientific">Trema orientale</name>
    <name type="common">Charcoal tree</name>
    <name type="synonym">Celtis orientalis</name>
    <dbReference type="NCBI Taxonomy" id="63057"/>
    <lineage>
        <taxon>Eukaryota</taxon>
        <taxon>Viridiplantae</taxon>
        <taxon>Streptophyta</taxon>
        <taxon>Embryophyta</taxon>
        <taxon>Tracheophyta</taxon>
        <taxon>Spermatophyta</taxon>
        <taxon>Magnoliopsida</taxon>
        <taxon>eudicotyledons</taxon>
        <taxon>Gunneridae</taxon>
        <taxon>Pentapetalae</taxon>
        <taxon>rosids</taxon>
        <taxon>fabids</taxon>
        <taxon>Rosales</taxon>
        <taxon>Cannabaceae</taxon>
        <taxon>Trema</taxon>
    </lineage>
</organism>
<gene>
    <name evidence="1" type="ORF">TorRG33x02_337820</name>
</gene>
<keyword evidence="2" id="KW-1185">Reference proteome</keyword>
<dbReference type="InParanoid" id="A0A2P5AYF6"/>
<dbReference type="AlphaFoldDB" id="A0A2P5AYF6"/>
<comment type="caution">
    <text evidence="1">The sequence shown here is derived from an EMBL/GenBank/DDBJ whole genome shotgun (WGS) entry which is preliminary data.</text>
</comment>
<proteinExistence type="predicted"/>
<evidence type="ECO:0000313" key="1">
    <source>
        <dbReference type="EMBL" id="PON41551.1"/>
    </source>
</evidence>
<name>A0A2P5AYF6_TREOI</name>
<dbReference type="Proteomes" id="UP000237000">
    <property type="component" value="Unassembled WGS sequence"/>
</dbReference>
<sequence length="70" mass="7666">MMMRGEKANEVFGICGGLPLSGDYEAIYSGFVVPQKLGLTSTCPCKYKRRTSPTRLYGREYVIGPDVGLS</sequence>